<feature type="region of interest" description="Disordered" evidence="1">
    <location>
        <begin position="1"/>
        <end position="52"/>
    </location>
</feature>
<evidence type="ECO:0000313" key="3">
    <source>
        <dbReference type="Proteomes" id="UP000266841"/>
    </source>
</evidence>
<sequence length="263" mass="28188">MSFEQNVGSPRGRQAVDGEYSQRPGNADRGPSNDEPSPRTSMGGHAVDPQNLCCGSSDLFGASFIARGRHSSLEAGGVSHAVGESRGIARDGRRLQQKSLDTARGLLPRLALADALPAVGSPPPLGPCRSQDERFPSRTESDVGLAPHPSRRRVTTAGQADESESEWAEPIADDAPGSLPFSLEVSALRVDRERDSSSSVHSRRPPHPPSIKGDCGARGEDRGKRQIGGRGGSWWLCDAEAKGLRKKIKRAVQFDQEINEIEI</sequence>
<feature type="region of interest" description="Disordered" evidence="1">
    <location>
        <begin position="73"/>
        <end position="93"/>
    </location>
</feature>
<feature type="compositionally biased region" description="Basic and acidic residues" evidence="1">
    <location>
        <begin position="130"/>
        <end position="141"/>
    </location>
</feature>
<reference evidence="2 3" key="1">
    <citation type="journal article" date="2012" name="Genome Biol.">
        <title>Genome and low-iron response of an oceanic diatom adapted to chronic iron limitation.</title>
        <authorList>
            <person name="Lommer M."/>
            <person name="Specht M."/>
            <person name="Roy A.S."/>
            <person name="Kraemer L."/>
            <person name="Andreson R."/>
            <person name="Gutowska M.A."/>
            <person name="Wolf J."/>
            <person name="Bergner S.V."/>
            <person name="Schilhabel M.B."/>
            <person name="Klostermeier U.C."/>
            <person name="Beiko R.G."/>
            <person name="Rosenstiel P."/>
            <person name="Hippler M."/>
            <person name="Laroche J."/>
        </authorList>
    </citation>
    <scope>NUCLEOTIDE SEQUENCE [LARGE SCALE GENOMIC DNA]</scope>
    <source>
        <strain evidence="2 3">CCMP1005</strain>
    </source>
</reference>
<dbReference type="Proteomes" id="UP000266841">
    <property type="component" value="Unassembled WGS sequence"/>
</dbReference>
<dbReference type="EMBL" id="AGNL01029207">
    <property type="protein sequence ID" value="EJK57181.1"/>
    <property type="molecule type" value="Genomic_DNA"/>
</dbReference>
<name>K0S8K4_THAOC</name>
<dbReference type="AlphaFoldDB" id="K0S8K4"/>
<feature type="region of interest" description="Disordered" evidence="1">
    <location>
        <begin position="118"/>
        <end position="232"/>
    </location>
</feature>
<comment type="caution">
    <text evidence="2">The sequence shown here is derived from an EMBL/GenBank/DDBJ whole genome shotgun (WGS) entry which is preliminary data.</text>
</comment>
<feature type="compositionally biased region" description="Basic and acidic residues" evidence="1">
    <location>
        <begin position="215"/>
        <end position="224"/>
    </location>
</feature>
<evidence type="ECO:0000256" key="1">
    <source>
        <dbReference type="SAM" id="MobiDB-lite"/>
    </source>
</evidence>
<accession>K0S8K4</accession>
<keyword evidence="3" id="KW-1185">Reference proteome</keyword>
<protein>
    <submittedName>
        <fullName evidence="2">Uncharacterized protein</fullName>
    </submittedName>
</protein>
<gene>
    <name evidence="2" type="ORF">THAOC_22805</name>
</gene>
<proteinExistence type="predicted"/>
<evidence type="ECO:0000313" key="2">
    <source>
        <dbReference type="EMBL" id="EJK57181.1"/>
    </source>
</evidence>
<organism evidence="2 3">
    <name type="scientific">Thalassiosira oceanica</name>
    <name type="common">Marine diatom</name>
    <dbReference type="NCBI Taxonomy" id="159749"/>
    <lineage>
        <taxon>Eukaryota</taxon>
        <taxon>Sar</taxon>
        <taxon>Stramenopiles</taxon>
        <taxon>Ochrophyta</taxon>
        <taxon>Bacillariophyta</taxon>
        <taxon>Coscinodiscophyceae</taxon>
        <taxon>Thalassiosirophycidae</taxon>
        <taxon>Thalassiosirales</taxon>
        <taxon>Thalassiosiraceae</taxon>
        <taxon>Thalassiosira</taxon>
    </lineage>
</organism>